<comment type="caution">
    <text evidence="2">The sequence shown here is derived from an EMBL/GenBank/DDBJ whole genome shotgun (WGS) entry which is preliminary data.</text>
</comment>
<keyword evidence="3" id="KW-1185">Reference proteome</keyword>
<reference evidence="2" key="1">
    <citation type="submission" date="2023-06" db="EMBL/GenBank/DDBJ databases">
        <title>Genome-scale phylogeny and comparative genomics of the fungal order Sordariales.</title>
        <authorList>
            <consortium name="Lawrence Berkeley National Laboratory"/>
            <person name="Hensen N."/>
            <person name="Bonometti L."/>
            <person name="Westerberg I."/>
            <person name="Brannstrom I.O."/>
            <person name="Guillou S."/>
            <person name="Cros-Aarteil S."/>
            <person name="Calhoun S."/>
            <person name="Haridas S."/>
            <person name="Kuo A."/>
            <person name="Mondo S."/>
            <person name="Pangilinan J."/>
            <person name="Riley R."/>
            <person name="LaButti K."/>
            <person name="Andreopoulos B."/>
            <person name="Lipzen A."/>
            <person name="Chen C."/>
            <person name="Yanf M."/>
            <person name="Daum C."/>
            <person name="Ng V."/>
            <person name="Clum A."/>
            <person name="Steindorff A."/>
            <person name="Ohm R."/>
            <person name="Martin F."/>
            <person name="Silar P."/>
            <person name="Natvig D."/>
            <person name="Lalanne C."/>
            <person name="Gautier V."/>
            <person name="Ament-velasquez S.L."/>
            <person name="Kruys A."/>
            <person name="Hutchinson M.I."/>
            <person name="Powell A.J."/>
            <person name="Barry K."/>
            <person name="Miller A.N."/>
            <person name="Grigoriev I.V."/>
            <person name="Debuchy R."/>
            <person name="Gladieux P."/>
            <person name="Thoren M.H."/>
            <person name="Johannesson H."/>
        </authorList>
    </citation>
    <scope>NUCLEOTIDE SEQUENCE</scope>
    <source>
        <strain evidence="2">SMH3187-1</strain>
    </source>
</reference>
<name>A0AA40K3E4_9PEZI</name>
<dbReference type="CDD" id="cd09271">
    <property type="entry name" value="RNase_H2-C"/>
    <property type="match status" value="1"/>
</dbReference>
<dbReference type="AlphaFoldDB" id="A0AA40K3E4"/>
<protein>
    <submittedName>
        <fullName evidence="2">Ribonuclease H2 non-catalytic subunit-domain-containing protein</fullName>
    </submittedName>
</protein>
<gene>
    <name evidence="2" type="ORF">B0T18DRAFT_328222</name>
</gene>
<accession>A0AA40K3E4</accession>
<proteinExistence type="predicted"/>
<evidence type="ECO:0000313" key="2">
    <source>
        <dbReference type="EMBL" id="KAK0744212.1"/>
    </source>
</evidence>
<organism evidence="2 3">
    <name type="scientific">Schizothecium vesticola</name>
    <dbReference type="NCBI Taxonomy" id="314040"/>
    <lineage>
        <taxon>Eukaryota</taxon>
        <taxon>Fungi</taxon>
        <taxon>Dikarya</taxon>
        <taxon>Ascomycota</taxon>
        <taxon>Pezizomycotina</taxon>
        <taxon>Sordariomycetes</taxon>
        <taxon>Sordariomycetidae</taxon>
        <taxon>Sordariales</taxon>
        <taxon>Schizotheciaceae</taxon>
        <taxon>Schizothecium</taxon>
    </lineage>
</organism>
<feature type="compositionally biased region" description="Pro residues" evidence="1">
    <location>
        <begin position="13"/>
        <end position="22"/>
    </location>
</feature>
<feature type="compositionally biased region" description="Low complexity" evidence="1">
    <location>
        <begin position="1"/>
        <end position="12"/>
    </location>
</feature>
<dbReference type="Proteomes" id="UP001172155">
    <property type="component" value="Unassembled WGS sequence"/>
</dbReference>
<dbReference type="PANTHER" id="PTHR47204">
    <property type="entry name" value="OS02G0168900 PROTEIN"/>
    <property type="match status" value="1"/>
</dbReference>
<evidence type="ECO:0000313" key="3">
    <source>
        <dbReference type="Proteomes" id="UP001172155"/>
    </source>
</evidence>
<dbReference type="GO" id="GO:0032299">
    <property type="term" value="C:ribonuclease H2 complex"/>
    <property type="evidence" value="ECO:0007669"/>
    <property type="project" value="InterPro"/>
</dbReference>
<dbReference type="PANTHER" id="PTHR47204:SF1">
    <property type="entry name" value="RIBONUCLEASE H2 SUBUNIT C"/>
    <property type="match status" value="1"/>
</dbReference>
<sequence>MSPPILTLGGPSPSSPSTPPKATPHLLPCRVHHNGSIEPIQPFWQPEKQPDGTSTSYFRGRKLHGTPLPLPSGYRGVVAAAILPPSKDAAEVQEGVIDLEDPNCGKPAQGRLDVQAEFDEVVMWGHEVAVTTDGGPAGDGGYVRGMEEWVALAGEIHSYPNPDGSGK</sequence>
<dbReference type="Pfam" id="PF08615">
    <property type="entry name" value="RNase_H2_suC"/>
    <property type="match status" value="1"/>
</dbReference>
<dbReference type="GO" id="GO:0006401">
    <property type="term" value="P:RNA catabolic process"/>
    <property type="evidence" value="ECO:0007669"/>
    <property type="project" value="InterPro"/>
</dbReference>
<feature type="region of interest" description="Disordered" evidence="1">
    <location>
        <begin position="1"/>
        <end position="25"/>
    </location>
</feature>
<dbReference type="Gene3D" id="2.40.128.680">
    <property type="match status" value="1"/>
</dbReference>
<dbReference type="EMBL" id="JAUKUD010000005">
    <property type="protein sequence ID" value="KAK0744212.1"/>
    <property type="molecule type" value="Genomic_DNA"/>
</dbReference>
<dbReference type="InterPro" id="IPR013924">
    <property type="entry name" value="RNase_H2_suC"/>
</dbReference>
<evidence type="ECO:0000256" key="1">
    <source>
        <dbReference type="SAM" id="MobiDB-lite"/>
    </source>
</evidence>